<organism evidence="2 3">
    <name type="scientific">candidate division WWE3 bacterium RIFCSPLOWO2_12_FULL_36_10</name>
    <dbReference type="NCBI Taxonomy" id="1802630"/>
    <lineage>
        <taxon>Bacteria</taxon>
        <taxon>Katanobacteria</taxon>
    </lineage>
</organism>
<accession>A0A1F4VJ22</accession>
<reference evidence="2 3" key="1">
    <citation type="journal article" date="2016" name="Nat. Commun.">
        <title>Thousands of microbial genomes shed light on interconnected biogeochemical processes in an aquifer system.</title>
        <authorList>
            <person name="Anantharaman K."/>
            <person name="Brown C.T."/>
            <person name="Hug L.A."/>
            <person name="Sharon I."/>
            <person name="Castelle C.J."/>
            <person name="Probst A.J."/>
            <person name="Thomas B.C."/>
            <person name="Singh A."/>
            <person name="Wilkins M.J."/>
            <person name="Karaoz U."/>
            <person name="Brodie E.L."/>
            <person name="Williams K.H."/>
            <person name="Hubbard S.S."/>
            <person name="Banfield J.F."/>
        </authorList>
    </citation>
    <scope>NUCLEOTIDE SEQUENCE [LARGE SCALE GENOMIC DNA]</scope>
</reference>
<keyword evidence="1" id="KW-0472">Membrane</keyword>
<dbReference type="AlphaFoldDB" id="A0A1F4VJ22"/>
<feature type="transmembrane region" description="Helical" evidence="1">
    <location>
        <begin position="74"/>
        <end position="93"/>
    </location>
</feature>
<comment type="caution">
    <text evidence="2">The sequence shown here is derived from an EMBL/GenBank/DDBJ whole genome shotgun (WGS) entry which is preliminary data.</text>
</comment>
<evidence type="ECO:0000313" key="3">
    <source>
        <dbReference type="Proteomes" id="UP000177763"/>
    </source>
</evidence>
<sequence length="439" mass="48568">MEAEMNKRLQASIRAMTEAQAKAYYARLLAENKLKSVARFARMWKLVRRKNLIEAPISYKPKGKMGNALRFLRIQHLVIGLILAVVVGTWALWFKKVDPVYSFVEQNVKAQLVQTFPKPACDNPTAVLGWTSEGRAYPATDELHYGRWIEIKQFNQWIDFWKTSAGRIETSTKLAERMLPVSGFDFYDAFVKSLDFTIKMGKPCLEVPDPFPTLTARIVNAETGNSTGNEAESYSPTILPTPVDVVISEDPVLAPTVIPKPTTAPIPTPTPVGVLKFVDDFTKGLEEVKTSCWAKFQPDVVEASACENILGRNLRIDNKDVVLADIQSSANPLCSQNLGIVSWNDITTGINGIWAYSNTFNVFGEPGNLSLVADTAGEYICALTQNSTSIFNGKLWLTVPNDPFFPGYGSEIGYGVISLGALPNELSVQTGNVYVWPTR</sequence>
<name>A0A1F4VJ22_UNCKA</name>
<evidence type="ECO:0000313" key="2">
    <source>
        <dbReference type="EMBL" id="OGC57169.1"/>
    </source>
</evidence>
<dbReference type="Proteomes" id="UP000177763">
    <property type="component" value="Unassembled WGS sequence"/>
</dbReference>
<dbReference type="EMBL" id="MEVN01000020">
    <property type="protein sequence ID" value="OGC57169.1"/>
    <property type="molecule type" value="Genomic_DNA"/>
</dbReference>
<keyword evidence="1" id="KW-0812">Transmembrane</keyword>
<protein>
    <submittedName>
        <fullName evidence="2">Uncharacterized protein</fullName>
    </submittedName>
</protein>
<keyword evidence="1" id="KW-1133">Transmembrane helix</keyword>
<evidence type="ECO:0000256" key="1">
    <source>
        <dbReference type="SAM" id="Phobius"/>
    </source>
</evidence>
<dbReference type="STRING" id="1802630.A3H26_02470"/>
<gene>
    <name evidence="2" type="ORF">A3H26_02470</name>
</gene>
<proteinExistence type="predicted"/>